<feature type="transmembrane region" description="Helical" evidence="1">
    <location>
        <begin position="151"/>
        <end position="174"/>
    </location>
</feature>
<protein>
    <submittedName>
        <fullName evidence="2">Conserved hypothetical integral membrane protein TIGR02185</fullName>
    </submittedName>
</protein>
<dbReference type="Pfam" id="PF09605">
    <property type="entry name" value="Trep_Strep"/>
    <property type="match status" value="1"/>
</dbReference>
<evidence type="ECO:0000313" key="3">
    <source>
        <dbReference type="Proteomes" id="UP000004259"/>
    </source>
</evidence>
<keyword evidence="3" id="KW-1185">Reference proteome</keyword>
<keyword evidence="1" id="KW-0472">Membrane</keyword>
<dbReference type="RefSeq" id="WP_002850691.1">
    <property type="nucleotide sequence ID" value="NZ_ADKM02000091.1"/>
</dbReference>
<feature type="transmembrane region" description="Helical" evidence="1">
    <location>
        <begin position="31"/>
        <end position="51"/>
    </location>
</feature>
<sequence length="188" mass="20690">MKVKDLINIGIFSAIYFVITTVIAMLGFIPIFLPLLAVLVPLLGGVPFMLFLTKVKTFGMIWIMSVIMGIMMLLTGMSWPPLAVSAVTGLLAELIYRSGRYKSTSKAVLTCGVFSMWVAANYLPLFFAAEKYWASRQNFGKEYIDSVTKLMPAWMCPVLFAAAFICGIIGAPAGKKLLKKHFRKAGMA</sequence>
<dbReference type="eggNOG" id="ENOG502ZBND">
    <property type="taxonomic scope" value="Bacteria"/>
</dbReference>
<dbReference type="OrthoDB" id="9781459at2"/>
<comment type="caution">
    <text evidence="2">The sequence shown here is derived from an EMBL/GenBank/DDBJ whole genome shotgun (WGS) entry which is preliminary data.</text>
</comment>
<organism evidence="2 3">
    <name type="scientific">Ruminococcus albus 8</name>
    <dbReference type="NCBI Taxonomy" id="246199"/>
    <lineage>
        <taxon>Bacteria</taxon>
        <taxon>Bacillati</taxon>
        <taxon>Bacillota</taxon>
        <taxon>Clostridia</taxon>
        <taxon>Eubacteriales</taxon>
        <taxon>Oscillospiraceae</taxon>
        <taxon>Ruminococcus</taxon>
    </lineage>
</organism>
<dbReference type="AlphaFoldDB" id="E9SDS9"/>
<reference evidence="2 3" key="1">
    <citation type="submission" date="2011-02" db="EMBL/GenBank/DDBJ databases">
        <authorList>
            <person name="Nelson K.E."/>
            <person name="Sutton G."/>
            <person name="Torralba M."/>
            <person name="Durkin S."/>
            <person name="Harkins D."/>
            <person name="Montgomery R."/>
            <person name="Ziemer C."/>
            <person name="Klaassens E."/>
            <person name="Ocuiv P."/>
            <person name="Morrison M."/>
        </authorList>
    </citation>
    <scope>NUCLEOTIDE SEQUENCE [LARGE SCALE GENOMIC DNA]</scope>
    <source>
        <strain evidence="2 3">8</strain>
    </source>
</reference>
<dbReference type="Proteomes" id="UP000004259">
    <property type="component" value="Unassembled WGS sequence"/>
</dbReference>
<feature type="transmembrane region" description="Helical" evidence="1">
    <location>
        <begin position="108"/>
        <end position="129"/>
    </location>
</feature>
<proteinExistence type="predicted"/>
<keyword evidence="1" id="KW-1133">Transmembrane helix</keyword>
<gene>
    <name evidence="2" type="ORF">CUS_7094</name>
</gene>
<name>E9SDS9_RUMAL</name>
<evidence type="ECO:0000256" key="1">
    <source>
        <dbReference type="SAM" id="Phobius"/>
    </source>
</evidence>
<feature type="transmembrane region" description="Helical" evidence="1">
    <location>
        <begin position="58"/>
        <end position="74"/>
    </location>
</feature>
<dbReference type="STRING" id="246199.CUS_7094"/>
<dbReference type="EMBL" id="ADKM02000091">
    <property type="protein sequence ID" value="EGC02684.1"/>
    <property type="molecule type" value="Genomic_DNA"/>
</dbReference>
<dbReference type="InterPro" id="IPR011733">
    <property type="entry name" value="CHP02185_IM"/>
</dbReference>
<accession>E9SDS9</accession>
<keyword evidence="1" id="KW-0812">Transmembrane</keyword>
<feature type="transmembrane region" description="Helical" evidence="1">
    <location>
        <begin position="7"/>
        <end position="25"/>
    </location>
</feature>
<evidence type="ECO:0000313" key="2">
    <source>
        <dbReference type="EMBL" id="EGC02684.1"/>
    </source>
</evidence>
<dbReference type="NCBIfam" id="TIGR02185">
    <property type="entry name" value="Trep_Strep"/>
    <property type="match status" value="1"/>
</dbReference>